<proteinExistence type="predicted"/>
<sequence>MQKALSVYVLKARSGYVKGLGMRSSSSVRTGGVFVNNREYVTHLKERSKSKLRKFKNKLKIQEQAKGIKAANNKISELVEAKEEQGRTLASVMFCSVVTAVVYLHLWRFDVVDDANPETFSSDADMWFICGLGSANLLCPKTERFPPLYGRDTK</sequence>
<dbReference type="AlphaFoldDB" id="A0A6A4KX98"/>
<organism evidence="2 3">
    <name type="scientific">Rhododendron williamsianum</name>
    <dbReference type="NCBI Taxonomy" id="262921"/>
    <lineage>
        <taxon>Eukaryota</taxon>
        <taxon>Viridiplantae</taxon>
        <taxon>Streptophyta</taxon>
        <taxon>Embryophyta</taxon>
        <taxon>Tracheophyta</taxon>
        <taxon>Spermatophyta</taxon>
        <taxon>Magnoliopsida</taxon>
        <taxon>eudicotyledons</taxon>
        <taxon>Gunneridae</taxon>
        <taxon>Pentapetalae</taxon>
        <taxon>asterids</taxon>
        <taxon>Ericales</taxon>
        <taxon>Ericaceae</taxon>
        <taxon>Ericoideae</taxon>
        <taxon>Rhodoreae</taxon>
        <taxon>Rhododendron</taxon>
    </lineage>
</organism>
<dbReference type="EMBL" id="QEFC01002413">
    <property type="protein sequence ID" value="KAE9452416.1"/>
    <property type="molecule type" value="Genomic_DNA"/>
</dbReference>
<comment type="caution">
    <text evidence="2">The sequence shown here is derived from an EMBL/GenBank/DDBJ whole genome shotgun (WGS) entry which is preliminary data.</text>
</comment>
<feature type="non-terminal residue" evidence="2">
    <location>
        <position position="1"/>
    </location>
</feature>
<dbReference type="Proteomes" id="UP000428333">
    <property type="component" value="Linkage Group LG09"/>
</dbReference>
<keyword evidence="1" id="KW-0175">Coiled coil</keyword>
<protein>
    <submittedName>
        <fullName evidence="2">Uncharacterized protein</fullName>
    </submittedName>
</protein>
<name>A0A6A4KX98_9ERIC</name>
<dbReference type="OrthoDB" id="1748054at2759"/>
<keyword evidence="3" id="KW-1185">Reference proteome</keyword>
<feature type="coiled-coil region" evidence="1">
    <location>
        <begin position="45"/>
        <end position="88"/>
    </location>
</feature>
<evidence type="ECO:0000256" key="1">
    <source>
        <dbReference type="SAM" id="Coils"/>
    </source>
</evidence>
<evidence type="ECO:0000313" key="3">
    <source>
        <dbReference type="Proteomes" id="UP000428333"/>
    </source>
</evidence>
<evidence type="ECO:0000313" key="2">
    <source>
        <dbReference type="EMBL" id="KAE9452416.1"/>
    </source>
</evidence>
<reference evidence="2 3" key="1">
    <citation type="journal article" date="2019" name="Genome Biol. Evol.">
        <title>The Rhododendron genome and chromosomal organization provide insight into shared whole-genome duplications across the heath family (Ericaceae).</title>
        <authorList>
            <person name="Soza V.L."/>
            <person name="Lindsley D."/>
            <person name="Waalkes A."/>
            <person name="Ramage E."/>
            <person name="Patwardhan R.P."/>
            <person name="Burton J.N."/>
            <person name="Adey A."/>
            <person name="Kumar A."/>
            <person name="Qiu R."/>
            <person name="Shendure J."/>
            <person name="Hall B."/>
        </authorList>
    </citation>
    <scope>NUCLEOTIDE SEQUENCE [LARGE SCALE GENOMIC DNA]</scope>
    <source>
        <strain evidence="2">RSF 1966-606</strain>
    </source>
</reference>
<gene>
    <name evidence="2" type="ORF">C3L33_15685</name>
</gene>
<accession>A0A6A4KX98</accession>